<organism evidence="5 6">
    <name type="scientific">Pontibacter populi</name>
    <dbReference type="NCBI Taxonomy" id="890055"/>
    <lineage>
        <taxon>Bacteria</taxon>
        <taxon>Pseudomonadati</taxon>
        <taxon>Bacteroidota</taxon>
        <taxon>Cytophagia</taxon>
        <taxon>Cytophagales</taxon>
        <taxon>Hymenobacteraceae</taxon>
        <taxon>Pontibacter</taxon>
    </lineage>
</organism>
<dbReference type="RefSeq" id="WP_199110438.1">
    <property type="nucleotide sequence ID" value="NZ_JAHWXQ010000003.1"/>
</dbReference>
<evidence type="ECO:0000256" key="3">
    <source>
        <dbReference type="RuleBase" id="RU000363"/>
    </source>
</evidence>
<dbReference type="Proteomes" id="UP000774935">
    <property type="component" value="Unassembled WGS sequence"/>
</dbReference>
<comment type="similarity">
    <text evidence="1 3">Belongs to the short-chain dehydrogenases/reductases (SDR) family.</text>
</comment>
<dbReference type="PRINTS" id="PR00080">
    <property type="entry name" value="SDRFAMILY"/>
</dbReference>
<evidence type="ECO:0000313" key="5">
    <source>
        <dbReference type="EMBL" id="MBW3365934.1"/>
    </source>
</evidence>
<dbReference type="InterPro" id="IPR020904">
    <property type="entry name" value="Sc_DH/Rdtase_CS"/>
</dbReference>
<dbReference type="EMBL" id="JAHWXQ010000003">
    <property type="protein sequence ID" value="MBW3365934.1"/>
    <property type="molecule type" value="Genomic_DNA"/>
</dbReference>
<dbReference type="InterPro" id="IPR057326">
    <property type="entry name" value="KR_dom"/>
</dbReference>
<dbReference type="PANTHER" id="PTHR44196:SF1">
    <property type="entry name" value="DEHYDROGENASE_REDUCTASE SDR FAMILY MEMBER 7B"/>
    <property type="match status" value="1"/>
</dbReference>
<dbReference type="Pfam" id="PF00106">
    <property type="entry name" value="adh_short"/>
    <property type="match status" value="1"/>
</dbReference>
<evidence type="ECO:0000313" key="6">
    <source>
        <dbReference type="Proteomes" id="UP000774935"/>
    </source>
</evidence>
<name>A0ABS6XE31_9BACT</name>
<accession>A0ABS6XE31</accession>
<dbReference type="Gene3D" id="3.40.50.720">
    <property type="entry name" value="NAD(P)-binding Rossmann-like Domain"/>
    <property type="match status" value="1"/>
</dbReference>
<proteinExistence type="inferred from homology"/>
<dbReference type="SUPFAM" id="SSF51735">
    <property type="entry name" value="NAD(P)-binding Rossmann-fold domains"/>
    <property type="match status" value="1"/>
</dbReference>
<evidence type="ECO:0000256" key="1">
    <source>
        <dbReference type="ARBA" id="ARBA00006484"/>
    </source>
</evidence>
<reference evidence="5 6" key="1">
    <citation type="submission" date="2021-07" db="EMBL/GenBank/DDBJ databases">
        <authorList>
            <person name="Kim M.K."/>
        </authorList>
    </citation>
    <scope>NUCLEOTIDE SEQUENCE [LARGE SCALE GENOMIC DNA]</scope>
    <source>
        <strain evidence="5 6">HLY7-15</strain>
    </source>
</reference>
<protein>
    <submittedName>
        <fullName evidence="5">SDR family oxidoreductase</fullName>
    </submittedName>
</protein>
<evidence type="ECO:0000256" key="2">
    <source>
        <dbReference type="ARBA" id="ARBA00023002"/>
    </source>
</evidence>
<feature type="domain" description="Ketoreductase" evidence="4">
    <location>
        <begin position="38"/>
        <end position="232"/>
    </location>
</feature>
<dbReference type="PRINTS" id="PR00081">
    <property type="entry name" value="GDHRDH"/>
</dbReference>
<sequence>MKTTDNNKKLWWLAAGAGALMAARAVYRNLNAYDFSGKVVLITGGSRGLGLVMARQLAKEGARLVLCSRDEKELENARFELAGKGADVLVMKCDVTIEREVNDTITNVQNEFGPIDVLINNAGVIHAGPVTEMTVQDFDEAIKTHYWGPVYTTLAILPAMKARREGRILNISSIGGKISVPHLVPYSASKFALVGLSEGLRAELAQYNITVTTATPGLMRTGSPRHAFIKGQHEKEYALFKIMDSSVLTSNSAEATAKSILDALRYGDAQVTTTFPAMLGEFIHGISPAFMTSAFSVINRFLPGEGGIEKNRKTGAQSETDLSMSWLTKRTQKAAMRNNEL</sequence>
<dbReference type="CDD" id="cd05233">
    <property type="entry name" value="SDR_c"/>
    <property type="match status" value="1"/>
</dbReference>
<keyword evidence="6" id="KW-1185">Reference proteome</keyword>
<dbReference type="SMART" id="SM00822">
    <property type="entry name" value="PKS_KR"/>
    <property type="match status" value="1"/>
</dbReference>
<dbReference type="InterPro" id="IPR036291">
    <property type="entry name" value="NAD(P)-bd_dom_sf"/>
</dbReference>
<gene>
    <name evidence="5" type="ORF">KYK27_12810</name>
</gene>
<evidence type="ECO:0000259" key="4">
    <source>
        <dbReference type="SMART" id="SM00822"/>
    </source>
</evidence>
<dbReference type="PANTHER" id="PTHR44196">
    <property type="entry name" value="DEHYDROGENASE/REDUCTASE SDR FAMILY MEMBER 7B"/>
    <property type="match status" value="1"/>
</dbReference>
<dbReference type="PROSITE" id="PS00061">
    <property type="entry name" value="ADH_SHORT"/>
    <property type="match status" value="1"/>
</dbReference>
<keyword evidence="2" id="KW-0560">Oxidoreductase</keyword>
<comment type="caution">
    <text evidence="5">The sequence shown here is derived from an EMBL/GenBank/DDBJ whole genome shotgun (WGS) entry which is preliminary data.</text>
</comment>
<dbReference type="InterPro" id="IPR002347">
    <property type="entry name" value="SDR_fam"/>
</dbReference>